<organism evidence="1 2">
    <name type="scientific">Thauera terpenica 58Eu</name>
    <dbReference type="NCBI Taxonomy" id="1348657"/>
    <lineage>
        <taxon>Bacteria</taxon>
        <taxon>Pseudomonadati</taxon>
        <taxon>Pseudomonadota</taxon>
        <taxon>Betaproteobacteria</taxon>
        <taxon>Rhodocyclales</taxon>
        <taxon>Zoogloeaceae</taxon>
        <taxon>Thauera</taxon>
    </lineage>
</organism>
<sequence length="202" mass="22627">MHDDRRLFSPSTERNRTHILPILQRVLPAAAEVLEVGSGTGEHAVYFCAHIADLRWQPTDADPAAIDSILAWISHSALTRIAMPLELELQSTSWPVQRADAIVAINVLHYTPWASTPALFRGAARVLSEDGIVFCYGPYLRDNVHTAPSNLAFDNWLREIDPRFGVRDLGAVEAEARQHGFFLDEIVDMPSHNFSLVFRRSS</sequence>
<comment type="caution">
    <text evidence="1">The sequence shown here is derived from an EMBL/GenBank/DDBJ whole genome shotgun (WGS) entry which is preliminary data.</text>
</comment>
<protein>
    <recommendedName>
        <fullName evidence="3">SAM-dependent methyltransferase</fullName>
    </recommendedName>
</protein>
<evidence type="ECO:0008006" key="3">
    <source>
        <dbReference type="Google" id="ProtNLM"/>
    </source>
</evidence>
<dbReference type="InterPro" id="IPR029063">
    <property type="entry name" value="SAM-dependent_MTases_sf"/>
</dbReference>
<dbReference type="Gene3D" id="3.40.50.150">
    <property type="entry name" value="Vaccinia Virus protein VP39"/>
    <property type="match status" value="1"/>
</dbReference>
<proteinExistence type="predicted"/>
<evidence type="ECO:0000313" key="1">
    <source>
        <dbReference type="EMBL" id="EPZ15176.1"/>
    </source>
</evidence>
<dbReference type="STRING" id="1348657.M622_03360"/>
<dbReference type="InterPro" id="IPR010342">
    <property type="entry name" value="DUF938"/>
</dbReference>
<reference evidence="1 2" key="1">
    <citation type="submission" date="2013-06" db="EMBL/GenBank/DDBJ databases">
        <title>Draft genome sequence of Thauera terpenica.</title>
        <authorList>
            <person name="Liu B."/>
            <person name="Frostegard A.H."/>
            <person name="Shapleigh J.P."/>
        </authorList>
    </citation>
    <scope>NUCLEOTIDE SEQUENCE [LARGE SCALE GENOMIC DNA]</scope>
    <source>
        <strain evidence="1 2">58Eu</strain>
    </source>
</reference>
<dbReference type="AlphaFoldDB" id="S9ZKR7"/>
<keyword evidence="2" id="KW-1185">Reference proteome</keyword>
<name>S9ZKR7_9RHOO</name>
<dbReference type="RefSeq" id="WP_021249570.1">
    <property type="nucleotide sequence ID" value="NZ_ATJV01000059.1"/>
</dbReference>
<dbReference type="OrthoDB" id="9342562at2"/>
<gene>
    <name evidence="1" type="ORF">M622_03360</name>
</gene>
<dbReference type="PATRIC" id="fig|1348657.5.peg.2152"/>
<accession>S9ZKR7</accession>
<dbReference type="eggNOG" id="COG2890">
    <property type="taxonomic scope" value="Bacteria"/>
</dbReference>
<dbReference type="Pfam" id="PF06080">
    <property type="entry name" value="DUF938"/>
    <property type="match status" value="1"/>
</dbReference>
<dbReference type="Proteomes" id="UP000015455">
    <property type="component" value="Unassembled WGS sequence"/>
</dbReference>
<dbReference type="PANTHER" id="PTHR20974">
    <property type="entry name" value="UPF0585 PROTEIN CG18661"/>
    <property type="match status" value="1"/>
</dbReference>
<evidence type="ECO:0000313" key="2">
    <source>
        <dbReference type="Proteomes" id="UP000015455"/>
    </source>
</evidence>
<dbReference type="PANTHER" id="PTHR20974:SF0">
    <property type="entry name" value="UPF0585 PROTEIN CG18661"/>
    <property type="match status" value="1"/>
</dbReference>
<dbReference type="EMBL" id="ATJV01000059">
    <property type="protein sequence ID" value="EPZ15176.1"/>
    <property type="molecule type" value="Genomic_DNA"/>
</dbReference>
<dbReference type="SUPFAM" id="SSF53335">
    <property type="entry name" value="S-adenosyl-L-methionine-dependent methyltransferases"/>
    <property type="match status" value="1"/>
</dbReference>